<name>A0A146L8G9_LYGHE</name>
<feature type="domain" description="RRM" evidence="4">
    <location>
        <begin position="200"/>
        <end position="243"/>
    </location>
</feature>
<reference evidence="5" key="1">
    <citation type="journal article" date="2016" name="Gigascience">
        <title>De novo construction of an expanded transcriptome assembly for the western tarnished plant bug, Lygus hesperus.</title>
        <authorList>
            <person name="Tassone E.E."/>
            <person name="Geib S.M."/>
            <person name="Hall B."/>
            <person name="Fabrick J.A."/>
            <person name="Brent C.S."/>
            <person name="Hull J.J."/>
        </authorList>
    </citation>
    <scope>NUCLEOTIDE SEQUENCE</scope>
</reference>
<proteinExistence type="predicted"/>
<dbReference type="SUPFAM" id="SSF54928">
    <property type="entry name" value="RNA-binding domain, RBD"/>
    <property type="match status" value="2"/>
</dbReference>
<keyword evidence="1 2" id="KW-0694">RNA-binding</keyword>
<gene>
    <name evidence="5" type="primary">MYEF2</name>
    <name evidence="5" type="ORF">g.25494</name>
</gene>
<feature type="region of interest" description="Disordered" evidence="3">
    <location>
        <begin position="1"/>
        <end position="42"/>
    </location>
</feature>
<evidence type="ECO:0000256" key="3">
    <source>
        <dbReference type="SAM" id="MobiDB-lite"/>
    </source>
</evidence>
<dbReference type="AlphaFoldDB" id="A0A146L8G9"/>
<dbReference type="GO" id="GO:0005634">
    <property type="term" value="C:nucleus"/>
    <property type="evidence" value="ECO:0007669"/>
    <property type="project" value="TreeGrafter"/>
</dbReference>
<feature type="compositionally biased region" description="Basic and acidic residues" evidence="3">
    <location>
        <begin position="140"/>
        <end position="157"/>
    </location>
</feature>
<protein>
    <submittedName>
        <fullName evidence="5">Myelin expression factor 2</fullName>
    </submittedName>
</protein>
<dbReference type="InterPro" id="IPR050374">
    <property type="entry name" value="RRT5_SRSF_SR"/>
</dbReference>
<evidence type="ECO:0000313" key="5">
    <source>
        <dbReference type="EMBL" id="JAQ03895.1"/>
    </source>
</evidence>
<dbReference type="PROSITE" id="PS50102">
    <property type="entry name" value="RRM"/>
    <property type="match status" value="2"/>
</dbReference>
<dbReference type="SMART" id="SM00360">
    <property type="entry name" value="RRM"/>
    <property type="match status" value="1"/>
</dbReference>
<organism evidence="5">
    <name type="scientific">Lygus hesperus</name>
    <name type="common">Western plant bug</name>
    <dbReference type="NCBI Taxonomy" id="30085"/>
    <lineage>
        <taxon>Eukaryota</taxon>
        <taxon>Metazoa</taxon>
        <taxon>Ecdysozoa</taxon>
        <taxon>Arthropoda</taxon>
        <taxon>Hexapoda</taxon>
        <taxon>Insecta</taxon>
        <taxon>Pterygota</taxon>
        <taxon>Neoptera</taxon>
        <taxon>Paraneoptera</taxon>
        <taxon>Hemiptera</taxon>
        <taxon>Heteroptera</taxon>
        <taxon>Panheteroptera</taxon>
        <taxon>Cimicomorpha</taxon>
        <taxon>Miridae</taxon>
        <taxon>Mirini</taxon>
        <taxon>Lygus</taxon>
    </lineage>
</organism>
<feature type="region of interest" description="Disordered" evidence="3">
    <location>
        <begin position="133"/>
        <end position="166"/>
    </location>
</feature>
<dbReference type="GO" id="GO:0005737">
    <property type="term" value="C:cytoplasm"/>
    <property type="evidence" value="ECO:0007669"/>
    <property type="project" value="TreeGrafter"/>
</dbReference>
<dbReference type="Gene3D" id="3.30.70.330">
    <property type="match status" value="2"/>
</dbReference>
<dbReference type="PANTHER" id="PTHR23003">
    <property type="entry name" value="RNA RECOGNITION MOTIF RRM DOMAIN CONTAINING PROTEIN"/>
    <property type="match status" value="1"/>
</dbReference>
<evidence type="ECO:0000256" key="2">
    <source>
        <dbReference type="PROSITE-ProRule" id="PRU00176"/>
    </source>
</evidence>
<feature type="compositionally biased region" description="Basic and acidic residues" evidence="3">
    <location>
        <begin position="1"/>
        <end position="35"/>
    </location>
</feature>
<dbReference type="InterPro" id="IPR035979">
    <property type="entry name" value="RBD_domain_sf"/>
</dbReference>
<accession>A0A146L8G9</accession>
<evidence type="ECO:0000256" key="1">
    <source>
        <dbReference type="ARBA" id="ARBA00022884"/>
    </source>
</evidence>
<dbReference type="InterPro" id="IPR000504">
    <property type="entry name" value="RRM_dom"/>
</dbReference>
<sequence length="243" mass="27907">MSAEDMERTRDRDRSARDRSRFADQSRERSLDRGKTRGGMKSSPCRVYVSNIPYEYRWQDLKDLFRSEVGDVAFVELFVDESDKPRGCGIVEFSDTASVKKCLEVMHRFELKGRKLVIKEDFGNQRDKYGNLVGSAASKRARDRDDGRERFRDERRGGGGFDIPNQMNSSSDFSDTKWGNTYGLSPQFLESLGINVPLINRVFIANLDYKVDKKKLKEVFRLAGRVQRIDLSSDKDGKSRGFA</sequence>
<feature type="domain" description="RRM" evidence="4">
    <location>
        <begin position="45"/>
        <end position="119"/>
    </location>
</feature>
<dbReference type="Pfam" id="PF00076">
    <property type="entry name" value="RRM_1"/>
    <property type="match status" value="2"/>
</dbReference>
<dbReference type="GO" id="GO:0003729">
    <property type="term" value="F:mRNA binding"/>
    <property type="evidence" value="ECO:0007669"/>
    <property type="project" value="TreeGrafter"/>
</dbReference>
<dbReference type="InterPro" id="IPR012677">
    <property type="entry name" value="Nucleotide-bd_a/b_plait_sf"/>
</dbReference>
<feature type="non-terminal residue" evidence="5">
    <location>
        <position position="243"/>
    </location>
</feature>
<dbReference type="EMBL" id="GDHC01014734">
    <property type="protein sequence ID" value="JAQ03895.1"/>
    <property type="molecule type" value="Transcribed_RNA"/>
</dbReference>
<evidence type="ECO:0000259" key="4">
    <source>
        <dbReference type="PROSITE" id="PS50102"/>
    </source>
</evidence>